<gene>
    <name evidence="3" type="ORF">QBC37DRAFT_400276</name>
</gene>
<sequence>MPHVLQVIRHLFYLLLFSFYSGLYRLRFEKLLATVIRPKSLGQKHSYTTTYQVSISPAIHMEPRVQPRESRSLPLRTVHRVARPGLHSADTHPSEQDASFAQSRAIFPVDIDDFPQEWSHEASENGDDDCVSWTVQTGPSTIFEFDSGSESECIVYSLSGATSPADSSWAISAIGHPSTRDMGFEHSDFSSPPPSPGHVGLVEDINHEDPGKHTSREQSLSVEYDGEGFAGKAGANVACTPELEDAQSGSP</sequence>
<evidence type="ECO:0000313" key="3">
    <source>
        <dbReference type="EMBL" id="KAK4213752.1"/>
    </source>
</evidence>
<proteinExistence type="predicted"/>
<reference evidence="3" key="2">
    <citation type="submission" date="2023-05" db="EMBL/GenBank/DDBJ databases">
        <authorList>
            <consortium name="Lawrence Berkeley National Laboratory"/>
            <person name="Steindorff A."/>
            <person name="Hensen N."/>
            <person name="Bonometti L."/>
            <person name="Westerberg I."/>
            <person name="Brannstrom I.O."/>
            <person name="Guillou S."/>
            <person name="Cros-Aarteil S."/>
            <person name="Calhoun S."/>
            <person name="Haridas S."/>
            <person name="Kuo A."/>
            <person name="Mondo S."/>
            <person name="Pangilinan J."/>
            <person name="Riley R."/>
            <person name="Labutti K."/>
            <person name="Andreopoulos B."/>
            <person name="Lipzen A."/>
            <person name="Chen C."/>
            <person name="Yanf M."/>
            <person name="Daum C."/>
            <person name="Ng V."/>
            <person name="Clum A."/>
            <person name="Ohm R."/>
            <person name="Martin F."/>
            <person name="Silar P."/>
            <person name="Natvig D."/>
            <person name="Lalanne C."/>
            <person name="Gautier V."/>
            <person name="Ament-Velasquez S.L."/>
            <person name="Kruys A."/>
            <person name="Hutchinson M.I."/>
            <person name="Powell A.J."/>
            <person name="Barry K."/>
            <person name="Miller A.N."/>
            <person name="Grigoriev I.V."/>
            <person name="Debuchy R."/>
            <person name="Gladieux P."/>
            <person name="Thoren M.H."/>
            <person name="Johannesson H."/>
        </authorList>
    </citation>
    <scope>NUCLEOTIDE SEQUENCE</scope>
    <source>
        <strain evidence="3">PSN293</strain>
    </source>
</reference>
<feature type="compositionally biased region" description="Basic and acidic residues" evidence="1">
    <location>
        <begin position="204"/>
        <end position="216"/>
    </location>
</feature>
<comment type="caution">
    <text evidence="3">The sequence shown here is derived from an EMBL/GenBank/DDBJ whole genome shotgun (WGS) entry which is preliminary data.</text>
</comment>
<feature type="transmembrane region" description="Helical" evidence="2">
    <location>
        <begin position="6"/>
        <end position="24"/>
    </location>
</feature>
<keyword evidence="2" id="KW-1133">Transmembrane helix</keyword>
<keyword evidence="4" id="KW-1185">Reference proteome</keyword>
<dbReference type="Proteomes" id="UP001301769">
    <property type="component" value="Unassembled WGS sequence"/>
</dbReference>
<feature type="region of interest" description="Disordered" evidence="1">
    <location>
        <begin position="184"/>
        <end position="219"/>
    </location>
</feature>
<name>A0AAN6YBT8_9PEZI</name>
<keyword evidence="2" id="KW-0472">Membrane</keyword>
<dbReference type="EMBL" id="MU858104">
    <property type="protein sequence ID" value="KAK4213752.1"/>
    <property type="molecule type" value="Genomic_DNA"/>
</dbReference>
<accession>A0AAN6YBT8</accession>
<organism evidence="3 4">
    <name type="scientific">Rhypophila decipiens</name>
    <dbReference type="NCBI Taxonomy" id="261697"/>
    <lineage>
        <taxon>Eukaryota</taxon>
        <taxon>Fungi</taxon>
        <taxon>Dikarya</taxon>
        <taxon>Ascomycota</taxon>
        <taxon>Pezizomycotina</taxon>
        <taxon>Sordariomycetes</taxon>
        <taxon>Sordariomycetidae</taxon>
        <taxon>Sordariales</taxon>
        <taxon>Naviculisporaceae</taxon>
        <taxon>Rhypophila</taxon>
    </lineage>
</organism>
<keyword evidence="2" id="KW-0812">Transmembrane</keyword>
<reference evidence="3" key="1">
    <citation type="journal article" date="2023" name="Mol. Phylogenet. Evol.">
        <title>Genome-scale phylogeny and comparative genomics of the fungal order Sordariales.</title>
        <authorList>
            <person name="Hensen N."/>
            <person name="Bonometti L."/>
            <person name="Westerberg I."/>
            <person name="Brannstrom I.O."/>
            <person name="Guillou S."/>
            <person name="Cros-Aarteil S."/>
            <person name="Calhoun S."/>
            <person name="Haridas S."/>
            <person name="Kuo A."/>
            <person name="Mondo S."/>
            <person name="Pangilinan J."/>
            <person name="Riley R."/>
            <person name="LaButti K."/>
            <person name="Andreopoulos B."/>
            <person name="Lipzen A."/>
            <person name="Chen C."/>
            <person name="Yan M."/>
            <person name="Daum C."/>
            <person name="Ng V."/>
            <person name="Clum A."/>
            <person name="Steindorff A."/>
            <person name="Ohm R.A."/>
            <person name="Martin F."/>
            <person name="Silar P."/>
            <person name="Natvig D.O."/>
            <person name="Lalanne C."/>
            <person name="Gautier V."/>
            <person name="Ament-Velasquez S.L."/>
            <person name="Kruys A."/>
            <person name="Hutchinson M.I."/>
            <person name="Powell A.J."/>
            <person name="Barry K."/>
            <person name="Miller A.N."/>
            <person name="Grigoriev I.V."/>
            <person name="Debuchy R."/>
            <person name="Gladieux P."/>
            <person name="Hiltunen Thoren M."/>
            <person name="Johannesson H."/>
        </authorList>
    </citation>
    <scope>NUCLEOTIDE SEQUENCE</scope>
    <source>
        <strain evidence="3">PSN293</strain>
    </source>
</reference>
<protein>
    <submittedName>
        <fullName evidence="3">Uncharacterized protein</fullName>
    </submittedName>
</protein>
<evidence type="ECO:0000256" key="1">
    <source>
        <dbReference type="SAM" id="MobiDB-lite"/>
    </source>
</evidence>
<dbReference type="AlphaFoldDB" id="A0AAN6YBT8"/>
<evidence type="ECO:0000256" key="2">
    <source>
        <dbReference type="SAM" id="Phobius"/>
    </source>
</evidence>
<evidence type="ECO:0000313" key="4">
    <source>
        <dbReference type="Proteomes" id="UP001301769"/>
    </source>
</evidence>